<sequence>MDDEASLHAAQNERLPVRAVIQVLFSSPNKPNSTDMSIGAEASVGRGVRTQPDLNPRSVHVETRNQRSTNGDKEDERRAAEGPEPMPGDADANGGIDG</sequence>
<accession>A0ABR2PN72</accession>
<proteinExistence type="inferred from homology"/>
<evidence type="ECO:0000256" key="2">
    <source>
        <dbReference type="SAM" id="MobiDB-lite"/>
    </source>
</evidence>
<feature type="compositionally biased region" description="Basic and acidic residues" evidence="2">
    <location>
        <begin position="59"/>
        <end position="81"/>
    </location>
</feature>
<reference evidence="4 5" key="1">
    <citation type="journal article" date="2024" name="G3 (Bethesda)">
        <title>Genome assembly of Hibiscus sabdariffa L. provides insights into metabolisms of medicinal natural products.</title>
        <authorList>
            <person name="Kim T."/>
        </authorList>
    </citation>
    <scope>NUCLEOTIDE SEQUENCE [LARGE SCALE GENOMIC DNA]</scope>
    <source>
        <strain evidence="4">TK-2024</strain>
        <tissue evidence="4">Old leaves</tissue>
    </source>
</reference>
<keyword evidence="5" id="KW-1185">Reference proteome</keyword>
<feature type="region of interest" description="Disordered" evidence="2">
    <location>
        <begin position="26"/>
        <end position="98"/>
    </location>
</feature>
<dbReference type="InterPro" id="IPR027356">
    <property type="entry name" value="NPH3_dom"/>
</dbReference>
<feature type="compositionally biased region" description="Polar residues" evidence="2">
    <location>
        <begin position="26"/>
        <end position="36"/>
    </location>
</feature>
<evidence type="ECO:0000313" key="5">
    <source>
        <dbReference type="Proteomes" id="UP001396334"/>
    </source>
</evidence>
<organism evidence="4 5">
    <name type="scientific">Hibiscus sabdariffa</name>
    <name type="common">roselle</name>
    <dbReference type="NCBI Taxonomy" id="183260"/>
    <lineage>
        <taxon>Eukaryota</taxon>
        <taxon>Viridiplantae</taxon>
        <taxon>Streptophyta</taxon>
        <taxon>Embryophyta</taxon>
        <taxon>Tracheophyta</taxon>
        <taxon>Spermatophyta</taxon>
        <taxon>Magnoliopsida</taxon>
        <taxon>eudicotyledons</taxon>
        <taxon>Gunneridae</taxon>
        <taxon>Pentapetalae</taxon>
        <taxon>rosids</taxon>
        <taxon>malvids</taxon>
        <taxon>Malvales</taxon>
        <taxon>Malvaceae</taxon>
        <taxon>Malvoideae</taxon>
        <taxon>Hibiscus</taxon>
    </lineage>
</organism>
<dbReference type="EMBL" id="JBBPBN010000056">
    <property type="protein sequence ID" value="KAK8989876.1"/>
    <property type="molecule type" value="Genomic_DNA"/>
</dbReference>
<protein>
    <recommendedName>
        <fullName evidence="3">NPH3 domain-containing protein</fullName>
    </recommendedName>
</protein>
<name>A0ABR2PN72_9ROSI</name>
<feature type="domain" description="NPH3" evidence="3">
    <location>
        <begin position="1"/>
        <end position="30"/>
    </location>
</feature>
<comment type="similarity">
    <text evidence="1">Belongs to the NPH3 family.</text>
</comment>
<evidence type="ECO:0000259" key="3">
    <source>
        <dbReference type="PROSITE" id="PS51649"/>
    </source>
</evidence>
<evidence type="ECO:0000313" key="4">
    <source>
        <dbReference type="EMBL" id="KAK8989876.1"/>
    </source>
</evidence>
<gene>
    <name evidence="4" type="ORF">V6N11_064290</name>
</gene>
<evidence type="ECO:0000256" key="1">
    <source>
        <dbReference type="PROSITE-ProRule" id="PRU00982"/>
    </source>
</evidence>
<dbReference type="PROSITE" id="PS51649">
    <property type="entry name" value="NPH3"/>
    <property type="match status" value="1"/>
</dbReference>
<comment type="caution">
    <text evidence="4">The sequence shown here is derived from an EMBL/GenBank/DDBJ whole genome shotgun (WGS) entry which is preliminary data.</text>
</comment>
<dbReference type="Proteomes" id="UP001396334">
    <property type="component" value="Unassembled WGS sequence"/>
</dbReference>